<protein>
    <submittedName>
        <fullName evidence="3">Uncharacterized protein</fullName>
    </submittedName>
</protein>
<evidence type="ECO:0000313" key="4">
    <source>
        <dbReference type="Proteomes" id="UP000758168"/>
    </source>
</evidence>
<comment type="caution">
    <text evidence="3">The sequence shown here is derived from an EMBL/GenBank/DDBJ whole genome shotgun (WGS) entry which is preliminary data.</text>
</comment>
<dbReference type="RefSeq" id="WP_210054850.1">
    <property type="nucleotide sequence ID" value="NZ_BAAAMH010000004.1"/>
</dbReference>
<reference evidence="3 4" key="1">
    <citation type="submission" date="2021-03" db="EMBL/GenBank/DDBJ databases">
        <title>Sequencing the genomes of 1000 actinobacteria strains.</title>
        <authorList>
            <person name="Klenk H.-P."/>
        </authorList>
    </citation>
    <scope>NUCLEOTIDE SEQUENCE [LARGE SCALE GENOMIC DNA]</scope>
    <source>
        <strain evidence="3 4">DSM 12936</strain>
    </source>
</reference>
<organism evidence="3 4">
    <name type="scientific">Microlunatus capsulatus</name>
    <dbReference type="NCBI Taxonomy" id="99117"/>
    <lineage>
        <taxon>Bacteria</taxon>
        <taxon>Bacillati</taxon>
        <taxon>Actinomycetota</taxon>
        <taxon>Actinomycetes</taxon>
        <taxon>Propionibacteriales</taxon>
        <taxon>Propionibacteriaceae</taxon>
        <taxon>Microlunatus</taxon>
    </lineage>
</organism>
<dbReference type="Proteomes" id="UP000758168">
    <property type="component" value="Unassembled WGS sequence"/>
</dbReference>
<name>A0ABS4Z720_9ACTN</name>
<keyword evidence="2" id="KW-0472">Membrane</keyword>
<feature type="region of interest" description="Disordered" evidence="1">
    <location>
        <begin position="259"/>
        <end position="278"/>
    </location>
</feature>
<keyword evidence="2" id="KW-0812">Transmembrane</keyword>
<keyword evidence="2" id="KW-1133">Transmembrane helix</keyword>
<sequence>MTDWDWFFTSEAGRTNLLRSQVDDLAASSASANARSSRLSSQLAQLQGSLETRLNALSQAFDAYVELGDVREQLAAHAGTAAVRRDVLAAVEALVAGRPAERVEPGPEDDYWLPHAMNAVTALVAGAPDRAAEERAAALDRQADLFVVVLLGALGRGALVADRVPDLLVTDGSLGPEQVALWHALLAGVHNDPGGGPDLLAAVGERWAPTLAGGDAAEWRDWVAEQSGAADADAELAWVRALLDGQVLLPLVAPAPRRREVSRRRAAEEPVAPPAADEDPRAVLRATAGAMIAEGSEPERDLLVRARLLRQRIEDPGGLPPTAPAEPVRTGVRDLVREAFAGTRDPALRARLLGWLHPGLRQAVEAAAASPLPAVEPVEQRTPGGPLVVGPDGPDPARLAQVRHNISARPHDGTWSPVVPGVLAGAAGLLALVGALLGWPLGLVLLVLAVGVVLGLLALGAARSRRAAATEQAGDLATVDRVVAEARQRLADARAEQQRRASGRTVLLEGLRRDLAAGGLSA</sequence>
<evidence type="ECO:0000256" key="1">
    <source>
        <dbReference type="SAM" id="MobiDB-lite"/>
    </source>
</evidence>
<proteinExistence type="predicted"/>
<feature type="transmembrane region" description="Helical" evidence="2">
    <location>
        <begin position="443"/>
        <end position="462"/>
    </location>
</feature>
<evidence type="ECO:0000313" key="3">
    <source>
        <dbReference type="EMBL" id="MBP2416844.1"/>
    </source>
</evidence>
<accession>A0ABS4Z720</accession>
<feature type="compositionally biased region" description="Basic and acidic residues" evidence="1">
    <location>
        <begin position="259"/>
        <end position="268"/>
    </location>
</feature>
<dbReference type="EMBL" id="JAGIOB010000001">
    <property type="protein sequence ID" value="MBP2416844.1"/>
    <property type="molecule type" value="Genomic_DNA"/>
</dbReference>
<evidence type="ECO:0000256" key="2">
    <source>
        <dbReference type="SAM" id="Phobius"/>
    </source>
</evidence>
<gene>
    <name evidence="3" type="ORF">JOF54_001766</name>
</gene>
<keyword evidence="4" id="KW-1185">Reference proteome</keyword>